<sequence>MEARCQCGSVRFQTPSAKPLALYICHCESCRRQTSSAFGTSAIFPRFPVPNTDSLSCYARPTASGHTLYCYFCKICGTRLFHIEPTKDVISIKGGCISGLDWNTAIHIWTKSAMVPIPEGSETHSEESSGSTTYGSTQELLDQPSEPPSSGDEAPPERKPVVGACELSG</sequence>
<comment type="caution">
    <text evidence="7">The sequence shown here is derived from an EMBL/GenBank/DDBJ whole genome shotgun (WGS) entry which is preliminary data.</text>
</comment>
<dbReference type="SUPFAM" id="SSF51316">
    <property type="entry name" value="Mss4-like"/>
    <property type="match status" value="1"/>
</dbReference>
<accession>A0AA39GBD0</accession>
<dbReference type="EMBL" id="JAPDFR010000008">
    <property type="protein sequence ID" value="KAK0384190.1"/>
    <property type="molecule type" value="Genomic_DNA"/>
</dbReference>
<keyword evidence="3" id="KW-0862">Zinc</keyword>
<evidence type="ECO:0000313" key="8">
    <source>
        <dbReference type="Proteomes" id="UP001175261"/>
    </source>
</evidence>
<evidence type="ECO:0000256" key="4">
    <source>
        <dbReference type="ARBA" id="ARBA00023239"/>
    </source>
</evidence>
<name>A0AA39GBD0_SARSR</name>
<evidence type="ECO:0000256" key="5">
    <source>
        <dbReference type="SAM" id="MobiDB-lite"/>
    </source>
</evidence>
<evidence type="ECO:0000256" key="1">
    <source>
        <dbReference type="ARBA" id="ARBA00005495"/>
    </source>
</evidence>
<dbReference type="GO" id="GO:0016846">
    <property type="term" value="F:carbon-sulfur lyase activity"/>
    <property type="evidence" value="ECO:0007669"/>
    <property type="project" value="InterPro"/>
</dbReference>
<feature type="compositionally biased region" description="Low complexity" evidence="5">
    <location>
        <begin position="128"/>
        <end position="137"/>
    </location>
</feature>
<evidence type="ECO:0000259" key="6">
    <source>
        <dbReference type="PROSITE" id="PS51891"/>
    </source>
</evidence>
<dbReference type="Proteomes" id="UP001175261">
    <property type="component" value="Unassembled WGS sequence"/>
</dbReference>
<dbReference type="InterPro" id="IPR006913">
    <property type="entry name" value="CENP-V/GFA"/>
</dbReference>
<proteinExistence type="inferred from homology"/>
<evidence type="ECO:0000256" key="2">
    <source>
        <dbReference type="ARBA" id="ARBA00022723"/>
    </source>
</evidence>
<dbReference type="Pfam" id="PF04828">
    <property type="entry name" value="GFA"/>
    <property type="match status" value="1"/>
</dbReference>
<dbReference type="Gene3D" id="3.90.1590.10">
    <property type="entry name" value="glutathione-dependent formaldehyde- activating enzyme (gfa)"/>
    <property type="match status" value="1"/>
</dbReference>
<dbReference type="AlphaFoldDB" id="A0AA39GBD0"/>
<dbReference type="PANTHER" id="PTHR33337">
    <property type="entry name" value="GFA DOMAIN-CONTAINING PROTEIN"/>
    <property type="match status" value="1"/>
</dbReference>
<gene>
    <name evidence="7" type="ORF">NLU13_8278</name>
</gene>
<protein>
    <recommendedName>
        <fullName evidence="6">CENP-V/GFA domain-containing protein</fullName>
    </recommendedName>
</protein>
<reference evidence="7" key="1">
    <citation type="submission" date="2022-10" db="EMBL/GenBank/DDBJ databases">
        <title>Determination and structural analysis of whole genome sequence of Sarocladium strictum F4-1.</title>
        <authorList>
            <person name="Hu L."/>
            <person name="Jiang Y."/>
        </authorList>
    </citation>
    <scope>NUCLEOTIDE SEQUENCE</scope>
    <source>
        <strain evidence="7">F4-1</strain>
    </source>
</reference>
<comment type="similarity">
    <text evidence="1">Belongs to the Gfa family.</text>
</comment>
<evidence type="ECO:0000313" key="7">
    <source>
        <dbReference type="EMBL" id="KAK0384190.1"/>
    </source>
</evidence>
<keyword evidence="8" id="KW-1185">Reference proteome</keyword>
<feature type="region of interest" description="Disordered" evidence="5">
    <location>
        <begin position="118"/>
        <end position="169"/>
    </location>
</feature>
<evidence type="ECO:0000256" key="3">
    <source>
        <dbReference type="ARBA" id="ARBA00022833"/>
    </source>
</evidence>
<keyword evidence="2" id="KW-0479">Metal-binding</keyword>
<feature type="domain" description="CENP-V/GFA" evidence="6">
    <location>
        <begin position="1"/>
        <end position="103"/>
    </location>
</feature>
<keyword evidence="4" id="KW-0456">Lyase</keyword>
<dbReference type="PROSITE" id="PS51891">
    <property type="entry name" value="CENP_V_GFA"/>
    <property type="match status" value="1"/>
</dbReference>
<dbReference type="InterPro" id="IPR011057">
    <property type="entry name" value="Mss4-like_sf"/>
</dbReference>
<dbReference type="PANTHER" id="PTHR33337:SF3">
    <property type="entry name" value="CENP-V_GFA DOMAIN-CONTAINING PROTEIN"/>
    <property type="match status" value="1"/>
</dbReference>
<dbReference type="GO" id="GO:0046872">
    <property type="term" value="F:metal ion binding"/>
    <property type="evidence" value="ECO:0007669"/>
    <property type="project" value="UniProtKB-KW"/>
</dbReference>
<organism evidence="7 8">
    <name type="scientific">Sarocladium strictum</name>
    <name type="common">Black bundle disease fungus</name>
    <name type="synonym">Acremonium strictum</name>
    <dbReference type="NCBI Taxonomy" id="5046"/>
    <lineage>
        <taxon>Eukaryota</taxon>
        <taxon>Fungi</taxon>
        <taxon>Dikarya</taxon>
        <taxon>Ascomycota</taxon>
        <taxon>Pezizomycotina</taxon>
        <taxon>Sordariomycetes</taxon>
        <taxon>Hypocreomycetidae</taxon>
        <taxon>Hypocreales</taxon>
        <taxon>Sarocladiaceae</taxon>
        <taxon>Sarocladium</taxon>
    </lineage>
</organism>